<dbReference type="RefSeq" id="WP_281803974.1">
    <property type="nucleotide sequence ID" value="NZ_BSEC01000001.1"/>
</dbReference>
<proteinExistence type="predicted"/>
<comment type="caution">
    <text evidence="1">The sequence shown here is derived from an EMBL/GenBank/DDBJ whole genome shotgun (WGS) entry which is preliminary data.</text>
</comment>
<dbReference type="AlphaFoldDB" id="A0A9W6GVQ0"/>
<dbReference type="InterPro" id="IPR013321">
    <property type="entry name" value="Arc_rbn_hlx_hlx"/>
</dbReference>
<dbReference type="Gene3D" id="1.10.1220.10">
    <property type="entry name" value="Met repressor-like"/>
    <property type="match status" value="1"/>
</dbReference>
<evidence type="ECO:0008006" key="3">
    <source>
        <dbReference type="Google" id="ProtNLM"/>
    </source>
</evidence>
<accession>A0A9W6GVQ0</accession>
<dbReference type="EMBL" id="BSEC01000001">
    <property type="protein sequence ID" value="GLI93941.1"/>
    <property type="molecule type" value="Genomic_DNA"/>
</dbReference>
<reference evidence="1" key="1">
    <citation type="journal article" date="2023" name="Int. J. Syst. Evol. Microbiol.">
        <title>Methylocystis iwaonis sp. nov., a type II methane-oxidizing bacterium from surface soil of a rice paddy field in Japan, and emended description of the genus Methylocystis (ex Whittenbury et al. 1970) Bowman et al. 1993.</title>
        <authorList>
            <person name="Kaise H."/>
            <person name="Sawadogo J.B."/>
            <person name="Alam M.S."/>
            <person name="Ueno C."/>
            <person name="Dianou D."/>
            <person name="Shinjo R."/>
            <person name="Asakawa S."/>
        </authorList>
    </citation>
    <scope>NUCLEOTIDE SEQUENCE</scope>
    <source>
        <strain evidence="1">LMG27198</strain>
    </source>
</reference>
<evidence type="ECO:0000313" key="1">
    <source>
        <dbReference type="EMBL" id="GLI93941.1"/>
    </source>
</evidence>
<evidence type="ECO:0000313" key="2">
    <source>
        <dbReference type="Proteomes" id="UP001144323"/>
    </source>
</evidence>
<dbReference type="InterPro" id="IPR010985">
    <property type="entry name" value="Ribbon_hlx_hlx"/>
</dbReference>
<keyword evidence="2" id="KW-1185">Reference proteome</keyword>
<name>A0A9W6GVQ0_9HYPH</name>
<sequence>MRLEVNRRVEYGVEMARNDPELRVRIPEELRKLINEKAAESGLSLSALVVELLSQAMEWRDYDIPSMAESIDRLEEQVGRLMGDVDELMGRSYDRD</sequence>
<dbReference type="GO" id="GO:0006355">
    <property type="term" value="P:regulation of DNA-templated transcription"/>
    <property type="evidence" value="ECO:0007669"/>
    <property type="project" value="InterPro"/>
</dbReference>
<organism evidence="1 2">
    <name type="scientific">Methylocystis echinoides</name>
    <dbReference type="NCBI Taxonomy" id="29468"/>
    <lineage>
        <taxon>Bacteria</taxon>
        <taxon>Pseudomonadati</taxon>
        <taxon>Pseudomonadota</taxon>
        <taxon>Alphaproteobacteria</taxon>
        <taxon>Hyphomicrobiales</taxon>
        <taxon>Methylocystaceae</taxon>
        <taxon>Methylocystis</taxon>
    </lineage>
</organism>
<dbReference type="SUPFAM" id="SSF47598">
    <property type="entry name" value="Ribbon-helix-helix"/>
    <property type="match status" value="1"/>
</dbReference>
<dbReference type="Proteomes" id="UP001144323">
    <property type="component" value="Unassembled WGS sequence"/>
</dbReference>
<protein>
    <recommendedName>
        <fullName evidence="3">Arc-like DNA binding domain-containing protein</fullName>
    </recommendedName>
</protein>
<gene>
    <name evidence="1" type="ORF">LMG27198_29330</name>
</gene>